<evidence type="ECO:0000313" key="2">
    <source>
        <dbReference type="EMBL" id="MFD1687616.1"/>
    </source>
</evidence>
<feature type="transmembrane region" description="Helical" evidence="1">
    <location>
        <begin position="50"/>
        <end position="70"/>
    </location>
</feature>
<dbReference type="EMBL" id="JBHUDP010000018">
    <property type="protein sequence ID" value="MFD1687616.1"/>
    <property type="molecule type" value="Genomic_DNA"/>
</dbReference>
<reference evidence="2 3" key="1">
    <citation type="journal article" date="2019" name="Int. J. Syst. Evol. Microbiol.">
        <title>The Global Catalogue of Microorganisms (GCM) 10K type strain sequencing project: providing services to taxonomists for standard genome sequencing and annotation.</title>
        <authorList>
            <consortium name="The Broad Institute Genomics Platform"/>
            <consortium name="The Broad Institute Genome Sequencing Center for Infectious Disease"/>
            <person name="Wu L."/>
            <person name="Ma J."/>
        </authorList>
    </citation>
    <scope>NUCLEOTIDE SEQUENCE [LARGE SCALE GENOMIC DNA]</scope>
    <source>
        <strain evidence="2 3">CGMCC 1.10387</strain>
    </source>
</reference>
<dbReference type="RefSeq" id="WP_256309010.1">
    <property type="nucleotide sequence ID" value="NZ_JANHAW010000003.1"/>
</dbReference>
<name>A0ABD6DZE4_9EURY</name>
<dbReference type="Proteomes" id="UP001597092">
    <property type="component" value="Unassembled WGS sequence"/>
</dbReference>
<proteinExistence type="predicted"/>
<gene>
    <name evidence="2" type="ORF">ACFSAS_18715</name>
</gene>
<keyword evidence="1" id="KW-0812">Transmembrane</keyword>
<dbReference type="AlphaFoldDB" id="A0ABD6DZE4"/>
<organism evidence="2 3">
    <name type="scientific">Halobellus litoreus</name>
    <dbReference type="NCBI Taxonomy" id="755310"/>
    <lineage>
        <taxon>Archaea</taxon>
        <taxon>Methanobacteriati</taxon>
        <taxon>Methanobacteriota</taxon>
        <taxon>Stenosarchaea group</taxon>
        <taxon>Halobacteria</taxon>
        <taxon>Halobacteriales</taxon>
        <taxon>Haloferacaceae</taxon>
        <taxon>Halobellus</taxon>
    </lineage>
</organism>
<protein>
    <submittedName>
        <fullName evidence="2">DUF5518 domain-containing protein</fullName>
    </submittedName>
</protein>
<feature type="transmembrane region" description="Helical" evidence="1">
    <location>
        <begin position="23"/>
        <end position="43"/>
    </location>
</feature>
<feature type="transmembrane region" description="Helical" evidence="1">
    <location>
        <begin position="76"/>
        <end position="96"/>
    </location>
</feature>
<feature type="transmembrane region" description="Helical" evidence="1">
    <location>
        <begin position="108"/>
        <end position="141"/>
    </location>
</feature>
<dbReference type="Pfam" id="PF17647">
    <property type="entry name" value="DUF5518"/>
    <property type="match status" value="1"/>
</dbReference>
<evidence type="ECO:0000256" key="1">
    <source>
        <dbReference type="SAM" id="Phobius"/>
    </source>
</evidence>
<sequence>MGFLIELVDMELDWLLEEDTPTYVHALFGGVVGILVVTIHNLFVGAESYYNLSGVIIGSALAGFLAANGSGQFKKAGMGAGILGTVPAFAWSSGFLRDWFLTSASEGGLVFGVLLLSMLILATGMLAILIGVFGGVLGGWIAGKVNPEIRG</sequence>
<keyword evidence="3" id="KW-1185">Reference proteome</keyword>
<dbReference type="InterPro" id="IPR040493">
    <property type="entry name" value="DUF5518"/>
</dbReference>
<evidence type="ECO:0000313" key="3">
    <source>
        <dbReference type="Proteomes" id="UP001597092"/>
    </source>
</evidence>
<keyword evidence="1" id="KW-1133">Transmembrane helix</keyword>
<keyword evidence="1" id="KW-0472">Membrane</keyword>
<accession>A0ABD6DZE4</accession>
<comment type="caution">
    <text evidence="2">The sequence shown here is derived from an EMBL/GenBank/DDBJ whole genome shotgun (WGS) entry which is preliminary data.</text>
</comment>